<organism evidence="1 2">
    <name type="scientific">Hymenobacter negativus</name>
    <dbReference type="NCBI Taxonomy" id="2795026"/>
    <lineage>
        <taxon>Bacteria</taxon>
        <taxon>Pseudomonadati</taxon>
        <taxon>Bacteroidota</taxon>
        <taxon>Cytophagia</taxon>
        <taxon>Cytophagales</taxon>
        <taxon>Hymenobacteraceae</taxon>
        <taxon>Hymenobacter</taxon>
    </lineage>
</organism>
<keyword evidence="2" id="KW-1185">Reference proteome</keyword>
<dbReference type="RefSeq" id="WP_198076905.1">
    <property type="nucleotide sequence ID" value="NZ_JAEDAE010000013.1"/>
</dbReference>
<reference evidence="1 2" key="1">
    <citation type="submission" date="2020-12" db="EMBL/GenBank/DDBJ databases">
        <title>Hymenobacter sp.</title>
        <authorList>
            <person name="Kim M.K."/>
        </authorList>
    </citation>
    <scope>NUCLEOTIDE SEQUENCE [LARGE SCALE GENOMIC DNA]</scope>
    <source>
        <strain evidence="1 2">BT442</strain>
    </source>
</reference>
<proteinExistence type="predicted"/>
<comment type="caution">
    <text evidence="1">The sequence shown here is derived from an EMBL/GenBank/DDBJ whole genome shotgun (WGS) entry which is preliminary data.</text>
</comment>
<dbReference type="EMBL" id="JAEDAE010000013">
    <property type="protein sequence ID" value="MBH8560435.1"/>
    <property type="molecule type" value="Genomic_DNA"/>
</dbReference>
<evidence type="ECO:0000313" key="2">
    <source>
        <dbReference type="Proteomes" id="UP000625631"/>
    </source>
</evidence>
<protein>
    <submittedName>
        <fullName evidence="1">Uncharacterized protein</fullName>
    </submittedName>
</protein>
<gene>
    <name evidence="1" type="ORF">I7X13_20405</name>
</gene>
<sequence>MSALCYAGFINPPTGKDEAEEMIKANFNRVKTEVKELRARELLRIGQDPTLRHLIKEKVEK</sequence>
<dbReference type="Proteomes" id="UP000625631">
    <property type="component" value="Unassembled WGS sequence"/>
</dbReference>
<name>A0ABS0QCP0_9BACT</name>
<accession>A0ABS0QCP0</accession>
<evidence type="ECO:0000313" key="1">
    <source>
        <dbReference type="EMBL" id="MBH8560435.1"/>
    </source>
</evidence>